<evidence type="ECO:0000256" key="1">
    <source>
        <dbReference type="ARBA" id="ARBA00009437"/>
    </source>
</evidence>
<dbReference type="Proteomes" id="UP001223802">
    <property type="component" value="Chromosome"/>
</dbReference>
<dbReference type="InterPro" id="IPR036390">
    <property type="entry name" value="WH_DNA-bd_sf"/>
</dbReference>
<reference evidence="6 7" key="1">
    <citation type="submission" date="2023-02" db="EMBL/GenBank/DDBJ databases">
        <title>Complete genome sequence of a novel bacterium Oceanimonas sp. NTOU-MSR1 isolated from marine coast sediment.</title>
        <authorList>
            <person name="Yang H.-T."/>
            <person name="Chen Y.-L."/>
            <person name="Ho Y.-N."/>
        </authorList>
    </citation>
    <scope>NUCLEOTIDE SEQUENCE [LARGE SCALE GENOMIC DNA]</scope>
    <source>
        <strain evidence="6 7">NTOU-MSR1</strain>
    </source>
</reference>
<dbReference type="SUPFAM" id="SSF46785">
    <property type="entry name" value="Winged helix' DNA-binding domain"/>
    <property type="match status" value="1"/>
</dbReference>
<dbReference type="InterPro" id="IPR005119">
    <property type="entry name" value="LysR_subst-bd"/>
</dbReference>
<dbReference type="Gene3D" id="3.40.190.10">
    <property type="entry name" value="Periplasmic binding protein-like II"/>
    <property type="match status" value="2"/>
</dbReference>
<dbReference type="PROSITE" id="PS50931">
    <property type="entry name" value="HTH_LYSR"/>
    <property type="match status" value="1"/>
</dbReference>
<dbReference type="PANTHER" id="PTHR30126">
    <property type="entry name" value="HTH-TYPE TRANSCRIPTIONAL REGULATOR"/>
    <property type="match status" value="1"/>
</dbReference>
<evidence type="ECO:0000259" key="5">
    <source>
        <dbReference type="PROSITE" id="PS50931"/>
    </source>
</evidence>
<dbReference type="AlphaFoldDB" id="A0AA50QCB2"/>
<dbReference type="GO" id="GO:0000976">
    <property type="term" value="F:transcription cis-regulatory region binding"/>
    <property type="evidence" value="ECO:0007669"/>
    <property type="project" value="TreeGrafter"/>
</dbReference>
<dbReference type="PANTHER" id="PTHR30126:SF2">
    <property type="entry name" value="HTH-TYPE TRANSCRIPTIONAL REGULATOR YJIE"/>
    <property type="match status" value="1"/>
</dbReference>
<evidence type="ECO:0000313" key="7">
    <source>
        <dbReference type="Proteomes" id="UP001223802"/>
    </source>
</evidence>
<dbReference type="SUPFAM" id="SSF53850">
    <property type="entry name" value="Periplasmic binding protein-like II"/>
    <property type="match status" value="1"/>
</dbReference>
<evidence type="ECO:0000256" key="2">
    <source>
        <dbReference type="ARBA" id="ARBA00023015"/>
    </source>
</evidence>
<sequence>METKWLHDFIALSEQGSFSRAAESRFVTQPAFSRRIRSLENWLGVALVCRNRYPLALTPAGEAFLEQARQLLAQIYGIRSQLRLSQQQTPGLSLITQPALAVTFFPAWLHRLRPALGEGLVRLNTGHYHEAMEQFLAGAVDFLLCFAESDGAEALQRPDVERLQVGQDRLVLVSATDERGAARFRLDDDRPLPLLLYPADAFLGALIQRQCLPELGERPWLPVCENALGEGLKAQLLQGEGAAFLPESLVRDELASHRVVALSGVRTLELNIELCRLGEPRSTLAGRFWQQSRLQAGG</sequence>
<dbReference type="RefSeq" id="WP_306762228.1">
    <property type="nucleotide sequence ID" value="NZ_CP118224.1"/>
</dbReference>
<accession>A0AA50QCB2</accession>
<gene>
    <name evidence="6" type="ORF">PU634_01015</name>
</gene>
<evidence type="ECO:0000256" key="3">
    <source>
        <dbReference type="ARBA" id="ARBA00023125"/>
    </source>
</evidence>
<dbReference type="Pfam" id="PF00126">
    <property type="entry name" value="HTH_1"/>
    <property type="match status" value="1"/>
</dbReference>
<comment type="similarity">
    <text evidence="1">Belongs to the LysR transcriptional regulatory family.</text>
</comment>
<name>A0AA50QCB2_9GAMM</name>
<organism evidence="6 7">
    <name type="scientific">Oceanimonas pelagia</name>
    <dbReference type="NCBI Taxonomy" id="3028314"/>
    <lineage>
        <taxon>Bacteria</taxon>
        <taxon>Pseudomonadati</taxon>
        <taxon>Pseudomonadota</taxon>
        <taxon>Gammaproteobacteria</taxon>
        <taxon>Aeromonadales</taxon>
        <taxon>Aeromonadaceae</taxon>
        <taxon>Oceanimonas</taxon>
    </lineage>
</organism>
<keyword evidence="3" id="KW-0238">DNA-binding</keyword>
<keyword evidence="2" id="KW-0805">Transcription regulation</keyword>
<proteinExistence type="inferred from homology"/>
<keyword evidence="7" id="KW-1185">Reference proteome</keyword>
<dbReference type="InterPro" id="IPR000847">
    <property type="entry name" value="LysR_HTH_N"/>
</dbReference>
<dbReference type="InterPro" id="IPR036388">
    <property type="entry name" value="WH-like_DNA-bd_sf"/>
</dbReference>
<dbReference type="Pfam" id="PF03466">
    <property type="entry name" value="LysR_substrate"/>
    <property type="match status" value="1"/>
</dbReference>
<dbReference type="GO" id="GO:0003700">
    <property type="term" value="F:DNA-binding transcription factor activity"/>
    <property type="evidence" value="ECO:0007669"/>
    <property type="project" value="InterPro"/>
</dbReference>
<dbReference type="EMBL" id="CP118224">
    <property type="protein sequence ID" value="WMC10974.1"/>
    <property type="molecule type" value="Genomic_DNA"/>
</dbReference>
<evidence type="ECO:0000313" key="6">
    <source>
        <dbReference type="EMBL" id="WMC10974.1"/>
    </source>
</evidence>
<protein>
    <submittedName>
        <fullName evidence="6">LysR family transcriptional regulator</fullName>
    </submittedName>
</protein>
<keyword evidence="4" id="KW-0804">Transcription</keyword>
<dbReference type="KEGG" id="ope:PU634_01015"/>
<feature type="domain" description="HTH lysR-type" evidence="5">
    <location>
        <begin position="1"/>
        <end position="58"/>
    </location>
</feature>
<dbReference type="PRINTS" id="PR00039">
    <property type="entry name" value="HTHLYSR"/>
</dbReference>
<dbReference type="FunFam" id="1.10.10.10:FF:000001">
    <property type="entry name" value="LysR family transcriptional regulator"/>
    <property type="match status" value="1"/>
</dbReference>
<dbReference type="Gene3D" id="1.10.10.10">
    <property type="entry name" value="Winged helix-like DNA-binding domain superfamily/Winged helix DNA-binding domain"/>
    <property type="match status" value="1"/>
</dbReference>
<dbReference type="CDD" id="cd05466">
    <property type="entry name" value="PBP2_LTTR_substrate"/>
    <property type="match status" value="1"/>
</dbReference>
<evidence type="ECO:0000256" key="4">
    <source>
        <dbReference type="ARBA" id="ARBA00023163"/>
    </source>
</evidence>